<proteinExistence type="predicted"/>
<keyword evidence="2 4" id="KW-0067">ATP-binding</keyword>
<dbReference type="EMBL" id="JAEINI020000004">
    <property type="protein sequence ID" value="MCB5226874.1"/>
    <property type="molecule type" value="Genomic_DNA"/>
</dbReference>
<reference evidence="4 5" key="1">
    <citation type="submission" date="2021-10" db="EMBL/GenBank/DDBJ databases">
        <title>Alishewanella koreense sp. nov. isolated from seawater of southwestern coast in South Korea and the proposal for the reclassification of Rheinheimera perlucida and Rheinheimera tuosuensis as Arsukibacterium perlucida and Arsukibacterium tuosuensis.</title>
        <authorList>
            <person name="Kim K.H."/>
            <person name="Ruan W."/>
            <person name="Kim K.R."/>
            <person name="Baek J.H."/>
            <person name="Jeon C.O."/>
        </authorList>
    </citation>
    <scope>NUCLEOTIDE SEQUENCE [LARGE SCALE GENOMIC DNA]</scope>
    <source>
        <strain evidence="4 5">16-MA</strain>
    </source>
</reference>
<dbReference type="SMART" id="SM00382">
    <property type="entry name" value="AAA"/>
    <property type="match status" value="1"/>
</dbReference>
<dbReference type="InterPro" id="IPR027417">
    <property type="entry name" value="P-loop_NTPase"/>
</dbReference>
<sequence>MTAAIYTLDQLCLAYPNSRSSGSVLALDQITLAISPNEVVGIIGPNGAGKSSLLQLLNGRYAPNSGRILLSGQPLQQQSAQALARQVATVAQISSAPQGLCCEQVAAMGLLPHKRWYEGTSAQDLQQVRLALQQVGLADKAQLRADTLSGGELQRLNIARALVQQATILLLDEPTNHLDVKYQHQVLQLLQGLNKTIICCLHDLNLAARYCQKLLLLENGKVRAYGTPHDVLRPALLQQVFGLPCVVSSQADYGWLQVTFIPELAHAKVGVPSPC</sequence>
<dbReference type="Pfam" id="PF00005">
    <property type="entry name" value="ABC_tran"/>
    <property type="match status" value="1"/>
</dbReference>
<dbReference type="PROSITE" id="PS00211">
    <property type="entry name" value="ABC_TRANSPORTER_1"/>
    <property type="match status" value="1"/>
</dbReference>
<dbReference type="RefSeq" id="WP_226750959.1">
    <property type="nucleotide sequence ID" value="NZ_JAEINI020000004.1"/>
</dbReference>
<gene>
    <name evidence="4" type="ORF">JAO78_008600</name>
</gene>
<dbReference type="InterPro" id="IPR017871">
    <property type="entry name" value="ABC_transporter-like_CS"/>
</dbReference>
<feature type="domain" description="ABC transporter" evidence="3">
    <location>
        <begin position="6"/>
        <end position="244"/>
    </location>
</feature>
<evidence type="ECO:0000313" key="4">
    <source>
        <dbReference type="EMBL" id="MCB5226874.1"/>
    </source>
</evidence>
<dbReference type="CDD" id="cd03214">
    <property type="entry name" value="ABC_Iron-Siderophores_B12_Hemin"/>
    <property type="match status" value="1"/>
</dbReference>
<keyword evidence="1" id="KW-0547">Nucleotide-binding</keyword>
<evidence type="ECO:0000256" key="2">
    <source>
        <dbReference type="ARBA" id="ARBA00022840"/>
    </source>
</evidence>
<dbReference type="InterPro" id="IPR003593">
    <property type="entry name" value="AAA+_ATPase"/>
</dbReference>
<evidence type="ECO:0000256" key="1">
    <source>
        <dbReference type="ARBA" id="ARBA00022741"/>
    </source>
</evidence>
<dbReference type="Gene3D" id="3.40.50.300">
    <property type="entry name" value="P-loop containing nucleotide triphosphate hydrolases"/>
    <property type="match status" value="1"/>
</dbReference>
<evidence type="ECO:0000259" key="3">
    <source>
        <dbReference type="PROSITE" id="PS50893"/>
    </source>
</evidence>
<dbReference type="PANTHER" id="PTHR42794:SF2">
    <property type="entry name" value="ABC TRANSPORTER ATP-BINDING PROTEIN"/>
    <property type="match status" value="1"/>
</dbReference>
<keyword evidence="5" id="KW-1185">Reference proteome</keyword>
<dbReference type="Proteomes" id="UP000633814">
    <property type="component" value="Unassembled WGS sequence"/>
</dbReference>
<protein>
    <submittedName>
        <fullName evidence="4">ABC transporter ATP-binding protein</fullName>
    </submittedName>
</protein>
<comment type="caution">
    <text evidence="4">The sequence shown here is derived from an EMBL/GenBank/DDBJ whole genome shotgun (WGS) entry which is preliminary data.</text>
</comment>
<name>A0ABS8C3G1_9ALTE</name>
<organism evidence="4 5">
    <name type="scientific">Alishewanella maricola</name>
    <dbReference type="NCBI Taxonomy" id="2795740"/>
    <lineage>
        <taxon>Bacteria</taxon>
        <taxon>Pseudomonadati</taxon>
        <taxon>Pseudomonadota</taxon>
        <taxon>Gammaproteobacteria</taxon>
        <taxon>Alteromonadales</taxon>
        <taxon>Alteromonadaceae</taxon>
        <taxon>Alishewanella</taxon>
    </lineage>
</organism>
<dbReference type="PROSITE" id="PS50893">
    <property type="entry name" value="ABC_TRANSPORTER_2"/>
    <property type="match status" value="1"/>
</dbReference>
<accession>A0ABS8C3G1</accession>
<dbReference type="PANTHER" id="PTHR42794">
    <property type="entry name" value="HEMIN IMPORT ATP-BINDING PROTEIN HMUV"/>
    <property type="match status" value="1"/>
</dbReference>
<dbReference type="SUPFAM" id="SSF52540">
    <property type="entry name" value="P-loop containing nucleoside triphosphate hydrolases"/>
    <property type="match status" value="1"/>
</dbReference>
<evidence type="ECO:0000313" key="5">
    <source>
        <dbReference type="Proteomes" id="UP000633814"/>
    </source>
</evidence>
<dbReference type="GO" id="GO:0005524">
    <property type="term" value="F:ATP binding"/>
    <property type="evidence" value="ECO:0007669"/>
    <property type="project" value="UniProtKB-KW"/>
</dbReference>
<dbReference type="InterPro" id="IPR003439">
    <property type="entry name" value="ABC_transporter-like_ATP-bd"/>
</dbReference>